<dbReference type="SMART" id="SM00091">
    <property type="entry name" value="PAS"/>
    <property type="match status" value="1"/>
</dbReference>
<dbReference type="PANTHER" id="PTHR43065">
    <property type="entry name" value="SENSOR HISTIDINE KINASE"/>
    <property type="match status" value="1"/>
</dbReference>
<dbReference type="InterPro" id="IPR000014">
    <property type="entry name" value="PAS"/>
</dbReference>
<dbReference type="PROSITE" id="PS50109">
    <property type="entry name" value="HIS_KIN"/>
    <property type="match status" value="1"/>
</dbReference>
<dbReference type="PANTHER" id="PTHR43065:SF46">
    <property type="entry name" value="C4-DICARBOXYLATE TRANSPORT SENSOR PROTEIN DCTB"/>
    <property type="match status" value="1"/>
</dbReference>
<dbReference type="InterPro" id="IPR036890">
    <property type="entry name" value="HATPase_C_sf"/>
</dbReference>
<dbReference type="SUPFAM" id="SSF47384">
    <property type="entry name" value="Homodimeric domain of signal transducing histidine kinase"/>
    <property type="match status" value="1"/>
</dbReference>
<evidence type="ECO:0000256" key="9">
    <source>
        <dbReference type="ARBA" id="ARBA00023012"/>
    </source>
</evidence>
<evidence type="ECO:0000259" key="14">
    <source>
        <dbReference type="PROSITE" id="PS50112"/>
    </source>
</evidence>
<evidence type="ECO:0000259" key="13">
    <source>
        <dbReference type="PROSITE" id="PS50110"/>
    </source>
</evidence>
<dbReference type="PROSITE" id="PS50110">
    <property type="entry name" value="RESPONSE_REGULATORY"/>
    <property type="match status" value="1"/>
</dbReference>
<dbReference type="SMART" id="SM00387">
    <property type="entry name" value="HATPase_c"/>
    <property type="match status" value="1"/>
</dbReference>
<dbReference type="SMART" id="SM00448">
    <property type="entry name" value="REC"/>
    <property type="match status" value="1"/>
</dbReference>
<dbReference type="Proteomes" id="UP000053244">
    <property type="component" value="Unassembled WGS sequence"/>
</dbReference>
<dbReference type="SUPFAM" id="SSF55785">
    <property type="entry name" value="PYP-like sensor domain (PAS domain)"/>
    <property type="match status" value="1"/>
</dbReference>
<protein>
    <recommendedName>
        <fullName evidence="3">histidine kinase</fullName>
        <ecNumber evidence="3">2.7.13.3</ecNumber>
    </recommendedName>
</protein>
<keyword evidence="11" id="KW-0472">Membrane</keyword>
<dbReference type="SUPFAM" id="SSF55874">
    <property type="entry name" value="ATPase domain of HSP90 chaperone/DNA topoisomerase II/histidine kinase"/>
    <property type="match status" value="1"/>
</dbReference>
<keyword evidence="6" id="KW-0547">Nucleotide-binding</keyword>
<feature type="domain" description="Histidine kinase" evidence="12">
    <location>
        <begin position="261"/>
        <end position="479"/>
    </location>
</feature>
<dbReference type="CDD" id="cd00130">
    <property type="entry name" value="PAS"/>
    <property type="match status" value="1"/>
</dbReference>
<keyword evidence="4 10" id="KW-0597">Phosphoprotein</keyword>
<dbReference type="InterPro" id="IPR003661">
    <property type="entry name" value="HisK_dim/P_dom"/>
</dbReference>
<dbReference type="Gene3D" id="1.10.287.130">
    <property type="match status" value="1"/>
</dbReference>
<evidence type="ECO:0000313" key="16">
    <source>
        <dbReference type="EMBL" id="KUL31978.1"/>
    </source>
</evidence>
<feature type="transmembrane region" description="Helical" evidence="11">
    <location>
        <begin position="62"/>
        <end position="83"/>
    </location>
</feature>
<dbReference type="PROSITE" id="PS50112">
    <property type="entry name" value="PAS"/>
    <property type="match status" value="1"/>
</dbReference>
<dbReference type="InterPro" id="IPR004358">
    <property type="entry name" value="Sig_transdc_His_kin-like_C"/>
</dbReference>
<evidence type="ECO:0000256" key="3">
    <source>
        <dbReference type="ARBA" id="ARBA00012438"/>
    </source>
</evidence>
<dbReference type="RefSeq" id="WP_232344246.1">
    <property type="nucleotide sequence ID" value="NZ_LLZH01000189.1"/>
</dbReference>
<dbReference type="InterPro" id="IPR005467">
    <property type="entry name" value="His_kinase_dom"/>
</dbReference>
<dbReference type="SUPFAM" id="SSF52172">
    <property type="entry name" value="CheY-like"/>
    <property type="match status" value="1"/>
</dbReference>
<feature type="modified residue" description="4-aspartylphosphate" evidence="10">
    <location>
        <position position="546"/>
    </location>
</feature>
<keyword evidence="7" id="KW-0418">Kinase</keyword>
<feature type="transmembrane region" description="Helical" evidence="11">
    <location>
        <begin position="89"/>
        <end position="108"/>
    </location>
</feature>
<dbReference type="PRINTS" id="PR00344">
    <property type="entry name" value="BCTRLSENSOR"/>
</dbReference>
<evidence type="ECO:0000313" key="17">
    <source>
        <dbReference type="Proteomes" id="UP000053244"/>
    </source>
</evidence>
<dbReference type="Pfam" id="PF00072">
    <property type="entry name" value="Response_reg"/>
    <property type="match status" value="1"/>
</dbReference>
<dbReference type="InterPro" id="IPR036097">
    <property type="entry name" value="HisK_dim/P_sf"/>
</dbReference>
<comment type="caution">
    <text evidence="16">The sequence shown here is derived from an EMBL/GenBank/DDBJ whole genome shotgun (WGS) entry which is preliminary data.</text>
</comment>
<gene>
    <name evidence="16" type="ORF">ADL15_20960</name>
</gene>
<keyword evidence="8" id="KW-0067">ATP-binding</keyword>
<dbReference type="SMART" id="SM00388">
    <property type="entry name" value="HisKA"/>
    <property type="match status" value="1"/>
</dbReference>
<dbReference type="GO" id="GO:0000155">
    <property type="term" value="F:phosphorelay sensor kinase activity"/>
    <property type="evidence" value="ECO:0007669"/>
    <property type="project" value="InterPro"/>
</dbReference>
<feature type="transmembrane region" description="Helical" evidence="11">
    <location>
        <begin position="20"/>
        <end position="50"/>
    </location>
</feature>
<name>A0A101JRU0_9ACTN</name>
<evidence type="ECO:0000256" key="1">
    <source>
        <dbReference type="ARBA" id="ARBA00000085"/>
    </source>
</evidence>
<proteinExistence type="predicted"/>
<evidence type="ECO:0000256" key="8">
    <source>
        <dbReference type="ARBA" id="ARBA00022840"/>
    </source>
</evidence>
<keyword evidence="17" id="KW-1185">Reference proteome</keyword>
<feature type="domain" description="PAC" evidence="15">
    <location>
        <begin position="196"/>
        <end position="248"/>
    </location>
</feature>
<dbReference type="Gene3D" id="3.40.50.2300">
    <property type="match status" value="1"/>
</dbReference>
<organism evidence="16 17">
    <name type="scientific">Actinoplanes awajinensis subsp. mycoplanecinus</name>
    <dbReference type="NCBI Taxonomy" id="135947"/>
    <lineage>
        <taxon>Bacteria</taxon>
        <taxon>Bacillati</taxon>
        <taxon>Actinomycetota</taxon>
        <taxon>Actinomycetes</taxon>
        <taxon>Micromonosporales</taxon>
        <taxon>Micromonosporaceae</taxon>
        <taxon>Actinoplanes</taxon>
    </lineage>
</organism>
<dbReference type="InterPro" id="IPR003594">
    <property type="entry name" value="HATPase_dom"/>
</dbReference>
<evidence type="ECO:0000259" key="15">
    <source>
        <dbReference type="PROSITE" id="PS50113"/>
    </source>
</evidence>
<dbReference type="InterPro" id="IPR011006">
    <property type="entry name" value="CheY-like_superfamily"/>
</dbReference>
<dbReference type="Pfam" id="PF00512">
    <property type="entry name" value="HisKA"/>
    <property type="match status" value="1"/>
</dbReference>
<evidence type="ECO:0000256" key="11">
    <source>
        <dbReference type="SAM" id="Phobius"/>
    </source>
</evidence>
<dbReference type="NCBIfam" id="TIGR00229">
    <property type="entry name" value="sensory_box"/>
    <property type="match status" value="1"/>
</dbReference>
<evidence type="ECO:0000259" key="12">
    <source>
        <dbReference type="PROSITE" id="PS50109"/>
    </source>
</evidence>
<keyword evidence="5" id="KW-0808">Transferase</keyword>
<dbReference type="Pfam" id="PF13426">
    <property type="entry name" value="PAS_9"/>
    <property type="match status" value="1"/>
</dbReference>
<feature type="domain" description="PAS" evidence="14">
    <location>
        <begin position="123"/>
        <end position="193"/>
    </location>
</feature>
<keyword evidence="9" id="KW-0902">Two-component regulatory system</keyword>
<reference evidence="16 17" key="1">
    <citation type="submission" date="2015-10" db="EMBL/GenBank/DDBJ databases">
        <authorList>
            <person name="Gilbert D.G."/>
        </authorList>
    </citation>
    <scope>NUCLEOTIDE SEQUENCE [LARGE SCALE GENOMIC DNA]</scope>
    <source>
        <strain evidence="16 17">NRRL B-16712</strain>
    </source>
</reference>
<dbReference type="InterPro" id="IPR001789">
    <property type="entry name" value="Sig_transdc_resp-reg_receiver"/>
</dbReference>
<dbReference type="InterPro" id="IPR000700">
    <property type="entry name" value="PAS-assoc_C"/>
</dbReference>
<dbReference type="CDD" id="cd00082">
    <property type="entry name" value="HisKA"/>
    <property type="match status" value="1"/>
</dbReference>
<sequence>MGKLPIVAADVRGRLRTTYLLVSVLMVTVLTVISAALPARGLLFGMVAIGPALAAPSASPPAVLAVGGYACAAAFAVSTWQGLLGDSAQYARLLFVALTTAICWLLAYHHRRMLRSTAGAIREREMLAALAEQSGDAIIVSTLDGIVLTWNSGAERMYGWTAAETIGRSFDVILPPDRSDALELALAGLAAGDQLFLAETRRVRKDGTPFLVSATVWPIRDGSGAVVAAAATERDVTEERQARERSARADRLESLGQLAGGVAHDFNNLLAIILNYADFLADEVTGEAADDLGRIRSAADRARSLTGQLLLFAKREPTEVETIDLNRVVIEADDLLSRTIGENIRLICRPQDDVMPVRANRGRLDQILLNLVINARDAMPTGGVLVLETDRVDFADGSAEPLPPGRYAQLTVSDTGTGMTAEVRDRIFEPFFTTKSEDRGTGLGLATVYGIVGDAGGHIAVDSAPGIGTTFRILLPSATADVAPQAGPAPDPAPGQGELIMVVEDDDFVRDLVTRILKDHGYRATALGEGSLARMDLEDVSLVISDIVLRGRSGPALMARLRSRRPDLRVLFMSGYSEAEVRREHGIDAGTRIVPKPFTAIELLAGVTEALAVDHADSDA</sequence>
<dbReference type="Gene3D" id="3.30.565.10">
    <property type="entry name" value="Histidine kinase-like ATPase, C-terminal domain"/>
    <property type="match status" value="1"/>
</dbReference>
<feature type="domain" description="Response regulatory" evidence="13">
    <location>
        <begin position="499"/>
        <end position="611"/>
    </location>
</feature>
<keyword evidence="11" id="KW-1133">Transmembrane helix</keyword>
<accession>A0A101JRU0</accession>
<evidence type="ECO:0000256" key="2">
    <source>
        <dbReference type="ARBA" id="ARBA00004236"/>
    </source>
</evidence>
<dbReference type="AlphaFoldDB" id="A0A101JRU0"/>
<dbReference type="GO" id="GO:0005524">
    <property type="term" value="F:ATP binding"/>
    <property type="evidence" value="ECO:0007669"/>
    <property type="project" value="UniProtKB-KW"/>
</dbReference>
<comment type="catalytic activity">
    <reaction evidence="1">
        <text>ATP + protein L-histidine = ADP + protein N-phospho-L-histidine.</text>
        <dbReference type="EC" id="2.7.13.3"/>
    </reaction>
</comment>
<dbReference type="Gene3D" id="3.30.450.20">
    <property type="entry name" value="PAS domain"/>
    <property type="match status" value="1"/>
</dbReference>
<evidence type="ECO:0000256" key="5">
    <source>
        <dbReference type="ARBA" id="ARBA00022679"/>
    </source>
</evidence>
<evidence type="ECO:0000256" key="6">
    <source>
        <dbReference type="ARBA" id="ARBA00022741"/>
    </source>
</evidence>
<dbReference type="EC" id="2.7.13.3" evidence="3"/>
<dbReference type="PROSITE" id="PS50113">
    <property type="entry name" value="PAC"/>
    <property type="match status" value="1"/>
</dbReference>
<dbReference type="InterPro" id="IPR035965">
    <property type="entry name" value="PAS-like_dom_sf"/>
</dbReference>
<evidence type="ECO:0000256" key="4">
    <source>
        <dbReference type="ARBA" id="ARBA00022553"/>
    </source>
</evidence>
<dbReference type="GO" id="GO:0005886">
    <property type="term" value="C:plasma membrane"/>
    <property type="evidence" value="ECO:0007669"/>
    <property type="project" value="UniProtKB-SubCell"/>
</dbReference>
<dbReference type="EMBL" id="LLZH01000189">
    <property type="protein sequence ID" value="KUL31978.1"/>
    <property type="molecule type" value="Genomic_DNA"/>
</dbReference>
<evidence type="ECO:0000256" key="10">
    <source>
        <dbReference type="PROSITE-ProRule" id="PRU00169"/>
    </source>
</evidence>
<dbReference type="Pfam" id="PF02518">
    <property type="entry name" value="HATPase_c"/>
    <property type="match status" value="1"/>
</dbReference>
<comment type="subcellular location">
    <subcellularLocation>
        <location evidence="2">Cell membrane</location>
    </subcellularLocation>
</comment>
<keyword evidence="11" id="KW-0812">Transmembrane</keyword>
<evidence type="ECO:0000256" key="7">
    <source>
        <dbReference type="ARBA" id="ARBA00022777"/>
    </source>
</evidence>